<dbReference type="EMBL" id="GGEC01068370">
    <property type="protein sequence ID" value="MBX48854.1"/>
    <property type="molecule type" value="Transcribed_RNA"/>
</dbReference>
<proteinExistence type="predicted"/>
<protein>
    <submittedName>
        <fullName evidence="1">Uncharacterized protein</fullName>
    </submittedName>
</protein>
<name>A0A2P2P285_RHIMU</name>
<organism evidence="1">
    <name type="scientific">Rhizophora mucronata</name>
    <name type="common">Asiatic mangrove</name>
    <dbReference type="NCBI Taxonomy" id="61149"/>
    <lineage>
        <taxon>Eukaryota</taxon>
        <taxon>Viridiplantae</taxon>
        <taxon>Streptophyta</taxon>
        <taxon>Embryophyta</taxon>
        <taxon>Tracheophyta</taxon>
        <taxon>Spermatophyta</taxon>
        <taxon>Magnoliopsida</taxon>
        <taxon>eudicotyledons</taxon>
        <taxon>Gunneridae</taxon>
        <taxon>Pentapetalae</taxon>
        <taxon>rosids</taxon>
        <taxon>fabids</taxon>
        <taxon>Malpighiales</taxon>
        <taxon>Rhizophoraceae</taxon>
        <taxon>Rhizophora</taxon>
    </lineage>
</organism>
<accession>A0A2P2P285</accession>
<dbReference type="AlphaFoldDB" id="A0A2P2P285"/>
<sequence>MFNNLCPCELTFSSPLLFHSQFKLHPTHELYIEVYALTYIMSLAYVATC</sequence>
<evidence type="ECO:0000313" key="1">
    <source>
        <dbReference type="EMBL" id="MBX48854.1"/>
    </source>
</evidence>
<reference evidence="1" key="1">
    <citation type="submission" date="2018-02" db="EMBL/GenBank/DDBJ databases">
        <title>Rhizophora mucronata_Transcriptome.</title>
        <authorList>
            <person name="Meera S.P."/>
            <person name="Sreeshan A."/>
            <person name="Augustine A."/>
        </authorList>
    </citation>
    <scope>NUCLEOTIDE SEQUENCE</scope>
    <source>
        <tissue evidence="1">Leaf</tissue>
    </source>
</reference>